<comment type="similarity">
    <text evidence="1">Belongs to the barstar family.</text>
</comment>
<dbReference type="AlphaFoldDB" id="A0AAP5H2S2"/>
<comment type="caution">
    <text evidence="3">The sequence shown here is derived from an EMBL/GenBank/DDBJ whole genome shotgun (WGS) entry which is preliminary data.</text>
</comment>
<evidence type="ECO:0000313" key="4">
    <source>
        <dbReference type="Proteomes" id="UP001254832"/>
    </source>
</evidence>
<sequence length="110" mass="12706">MNSEKEDRENVVIIDVTEVKNSAQLHLLLKKHLGFPDFYGMNWDAFWDVITGLVEMPHKLILVGWEYVEQCIPQDAAIMTELLQQLNVKHPTWGCDVEYGSFIKEDLGND</sequence>
<evidence type="ECO:0000259" key="2">
    <source>
        <dbReference type="Pfam" id="PF01337"/>
    </source>
</evidence>
<gene>
    <name evidence="3" type="ORF">J2W91_003313</name>
</gene>
<proteinExistence type="inferred from homology"/>
<dbReference type="SUPFAM" id="SSF52038">
    <property type="entry name" value="Barstar-related"/>
    <property type="match status" value="1"/>
</dbReference>
<dbReference type="EMBL" id="JAVDTR010000009">
    <property type="protein sequence ID" value="MDR6724827.1"/>
    <property type="molecule type" value="Genomic_DNA"/>
</dbReference>
<dbReference type="Proteomes" id="UP001254832">
    <property type="component" value="Unassembled WGS sequence"/>
</dbReference>
<dbReference type="InterPro" id="IPR035905">
    <property type="entry name" value="Barstar-like_sf"/>
</dbReference>
<evidence type="ECO:0000313" key="3">
    <source>
        <dbReference type="EMBL" id="MDR6724827.1"/>
    </source>
</evidence>
<dbReference type="RefSeq" id="WP_310141543.1">
    <property type="nucleotide sequence ID" value="NZ_JAVDTR010000009.1"/>
</dbReference>
<dbReference type="Gene3D" id="3.30.370.10">
    <property type="entry name" value="Barstar-like"/>
    <property type="match status" value="1"/>
</dbReference>
<name>A0AAP5H2S2_PAEAM</name>
<evidence type="ECO:0000256" key="1">
    <source>
        <dbReference type="ARBA" id="ARBA00006845"/>
    </source>
</evidence>
<dbReference type="Pfam" id="PF01337">
    <property type="entry name" value="Barstar"/>
    <property type="match status" value="1"/>
</dbReference>
<protein>
    <submittedName>
        <fullName evidence="3">RNAse (Barnase) inhibitor barstar</fullName>
    </submittedName>
</protein>
<dbReference type="InterPro" id="IPR000468">
    <property type="entry name" value="Barstar"/>
</dbReference>
<reference evidence="3" key="1">
    <citation type="submission" date="2023-07" db="EMBL/GenBank/DDBJ databases">
        <title>Sorghum-associated microbial communities from plants grown in Nebraska, USA.</title>
        <authorList>
            <person name="Schachtman D."/>
        </authorList>
    </citation>
    <scope>NUCLEOTIDE SEQUENCE</scope>
    <source>
        <strain evidence="3">BE80</strain>
    </source>
</reference>
<organism evidence="3 4">
    <name type="scientific">Paenibacillus amylolyticus</name>
    <dbReference type="NCBI Taxonomy" id="1451"/>
    <lineage>
        <taxon>Bacteria</taxon>
        <taxon>Bacillati</taxon>
        <taxon>Bacillota</taxon>
        <taxon>Bacilli</taxon>
        <taxon>Bacillales</taxon>
        <taxon>Paenibacillaceae</taxon>
        <taxon>Paenibacillus</taxon>
    </lineage>
</organism>
<feature type="domain" description="Barstar (barnase inhibitor)" evidence="2">
    <location>
        <begin position="11"/>
        <end position="86"/>
    </location>
</feature>
<accession>A0AAP5H2S2</accession>